<dbReference type="InterPro" id="IPR000792">
    <property type="entry name" value="Tscrpt_reg_LuxR_C"/>
</dbReference>
<dbReference type="InterPro" id="IPR016032">
    <property type="entry name" value="Sig_transdc_resp-reg_C-effctor"/>
</dbReference>
<dbReference type="RefSeq" id="WP_089013648.1">
    <property type="nucleotide sequence ID" value="NZ_LT607754.1"/>
</dbReference>
<dbReference type="Pfam" id="PF01978">
    <property type="entry name" value="TrmB"/>
    <property type="match status" value="1"/>
</dbReference>
<evidence type="ECO:0000259" key="1">
    <source>
        <dbReference type="SMART" id="SM00421"/>
    </source>
</evidence>
<gene>
    <name evidence="2" type="ORF">GA0070613_4004</name>
</gene>
<dbReference type="Gene3D" id="1.10.10.10">
    <property type="entry name" value="Winged helix-like DNA-binding domain superfamily/Winged helix DNA-binding domain"/>
    <property type="match status" value="2"/>
</dbReference>
<sequence>MFKALGLAPAESAVYVALVGNPRASADELATTARLSPAQTRGALVQLTERGLVSRLPGRPVRYLAAPPDAAIGELIGAVESKLWQARDAAQALMETHRAASRYIHPEQSLEVLVGQDNIGRRVTHIENSAKTQVRGFDKPPYVSTPSANVKSANVENQGKRLRRGIRYRVIYSRNAVAWPGRLRAGLLATLREGEQARVRPDLPLKMLMVDDRMAVIPTSSSEQNGVAYVIHPSSLLDALITLFEAEWERAVPLSVDGPVDDASGPDEETRDLLMLLASGLTDEGIARSLGWSIRTTQRRIHALMEDLGATTRFQMGMSAKTRGWL</sequence>
<keyword evidence="3" id="KW-1185">Reference proteome</keyword>
<name>A0A1C5J4K3_9ACTN</name>
<protein>
    <submittedName>
        <fullName evidence="2">Sugar-specific transcriptional regulator TrmB</fullName>
    </submittedName>
</protein>
<dbReference type="AlphaFoldDB" id="A0A1C5J4K3"/>
<dbReference type="PANTHER" id="PTHR34293:SF1">
    <property type="entry name" value="HTH-TYPE TRANSCRIPTIONAL REGULATOR TRMBL2"/>
    <property type="match status" value="1"/>
</dbReference>
<dbReference type="SUPFAM" id="SSF46785">
    <property type="entry name" value="Winged helix' DNA-binding domain"/>
    <property type="match status" value="1"/>
</dbReference>
<dbReference type="InterPro" id="IPR036388">
    <property type="entry name" value="WH-like_DNA-bd_sf"/>
</dbReference>
<organism evidence="2 3">
    <name type="scientific">Micromonospora inositola</name>
    <dbReference type="NCBI Taxonomy" id="47865"/>
    <lineage>
        <taxon>Bacteria</taxon>
        <taxon>Bacillati</taxon>
        <taxon>Actinomycetota</taxon>
        <taxon>Actinomycetes</taxon>
        <taxon>Micromonosporales</taxon>
        <taxon>Micromonosporaceae</taxon>
        <taxon>Micromonospora</taxon>
    </lineage>
</organism>
<dbReference type="EMBL" id="LT607754">
    <property type="protein sequence ID" value="SCG65485.1"/>
    <property type="molecule type" value="Genomic_DNA"/>
</dbReference>
<proteinExistence type="predicted"/>
<dbReference type="SMART" id="SM00421">
    <property type="entry name" value="HTH_LUXR"/>
    <property type="match status" value="1"/>
</dbReference>
<dbReference type="OrthoDB" id="4266042at2"/>
<feature type="domain" description="HTH luxR-type" evidence="1">
    <location>
        <begin position="263"/>
        <end position="320"/>
    </location>
</feature>
<dbReference type="PANTHER" id="PTHR34293">
    <property type="entry name" value="HTH-TYPE TRANSCRIPTIONAL REGULATOR TRMBL2"/>
    <property type="match status" value="1"/>
</dbReference>
<dbReference type="InterPro" id="IPR036390">
    <property type="entry name" value="WH_DNA-bd_sf"/>
</dbReference>
<evidence type="ECO:0000313" key="2">
    <source>
        <dbReference type="EMBL" id="SCG65485.1"/>
    </source>
</evidence>
<evidence type="ECO:0000313" key="3">
    <source>
        <dbReference type="Proteomes" id="UP000198221"/>
    </source>
</evidence>
<dbReference type="Proteomes" id="UP000198221">
    <property type="component" value="Chromosome I"/>
</dbReference>
<dbReference type="GO" id="GO:0003677">
    <property type="term" value="F:DNA binding"/>
    <property type="evidence" value="ECO:0007669"/>
    <property type="project" value="InterPro"/>
</dbReference>
<dbReference type="InterPro" id="IPR002831">
    <property type="entry name" value="Tscrpt_reg_TrmB_N"/>
</dbReference>
<dbReference type="SUPFAM" id="SSF46894">
    <property type="entry name" value="C-terminal effector domain of the bipartite response regulators"/>
    <property type="match status" value="1"/>
</dbReference>
<dbReference type="GO" id="GO:0006355">
    <property type="term" value="P:regulation of DNA-templated transcription"/>
    <property type="evidence" value="ECO:0007669"/>
    <property type="project" value="InterPro"/>
</dbReference>
<reference evidence="3" key="1">
    <citation type="submission" date="2016-06" db="EMBL/GenBank/DDBJ databases">
        <authorList>
            <person name="Varghese N."/>
            <person name="Submissions Spin"/>
        </authorList>
    </citation>
    <scope>NUCLEOTIDE SEQUENCE [LARGE SCALE GENOMIC DNA]</scope>
    <source>
        <strain evidence="3">DSM 43819</strain>
    </source>
</reference>
<accession>A0A1C5J4K3</accession>
<dbReference type="InterPro" id="IPR051797">
    <property type="entry name" value="TrmB-like"/>
</dbReference>